<dbReference type="AlphaFoldDB" id="A0A672UBN2"/>
<dbReference type="Ensembl" id="ENSSHBT00005015073.1">
    <property type="protein sequence ID" value="ENSSHBP00005012498.1"/>
    <property type="gene ID" value="ENSSHBG00005010945.1"/>
</dbReference>
<protein>
    <submittedName>
        <fullName evidence="12">Uncharacterized protein</fullName>
    </submittedName>
</protein>
<reference evidence="12" key="2">
    <citation type="submission" date="2025-08" db="UniProtKB">
        <authorList>
            <consortium name="Ensembl"/>
        </authorList>
    </citation>
    <scope>IDENTIFICATION</scope>
</reference>
<dbReference type="Pfam" id="PF00324">
    <property type="entry name" value="AA_permease"/>
    <property type="match status" value="1"/>
</dbReference>
<keyword evidence="4 9" id="KW-0812">Transmembrane</keyword>
<feature type="transmembrane region" description="Helical" evidence="9">
    <location>
        <begin position="117"/>
        <end position="142"/>
    </location>
</feature>
<reference evidence="12" key="3">
    <citation type="submission" date="2025-09" db="UniProtKB">
        <authorList>
            <consortium name="Ensembl"/>
        </authorList>
    </citation>
    <scope>IDENTIFICATION</scope>
</reference>
<feature type="domain" description="Amino acid permease N-terminal" evidence="11">
    <location>
        <begin position="3"/>
        <end position="45"/>
    </location>
</feature>
<dbReference type="GO" id="GO:0055075">
    <property type="term" value="P:potassium ion homeostasis"/>
    <property type="evidence" value="ECO:0007669"/>
    <property type="project" value="TreeGrafter"/>
</dbReference>
<reference evidence="12 13" key="1">
    <citation type="submission" date="2019-11" db="EMBL/GenBank/DDBJ databases">
        <title>Strigops habroptila (kakapo) genome, bStrHab1, primary haplotype, v2.</title>
        <authorList>
            <person name="Jarvis E.D."/>
            <person name="Howard J."/>
            <person name="Rhie A."/>
            <person name="Phillippy A."/>
            <person name="Korlach J."/>
            <person name="Digby A."/>
            <person name="Iorns D."/>
            <person name="Eason D."/>
            <person name="Robertson B."/>
            <person name="Raemaekers T."/>
            <person name="Howe K."/>
            <person name="Lewin H."/>
            <person name="Damas J."/>
            <person name="Hastie A."/>
            <person name="Tracey A."/>
            <person name="Chow W."/>
            <person name="Fedrigo O."/>
        </authorList>
    </citation>
    <scope>NUCLEOTIDE SEQUENCE [LARGE SCALE GENOMIC DNA]</scope>
</reference>
<evidence type="ECO:0000256" key="1">
    <source>
        <dbReference type="ARBA" id="ARBA00004651"/>
    </source>
</evidence>
<accession>A0A672UBN2</accession>
<keyword evidence="13" id="KW-1185">Reference proteome</keyword>
<comment type="subcellular location">
    <subcellularLocation>
        <location evidence="1">Cell membrane</location>
        <topology evidence="1">Multi-pass membrane protein</topology>
    </subcellularLocation>
</comment>
<dbReference type="InterPro" id="IPR004842">
    <property type="entry name" value="SLC12A_fam"/>
</dbReference>
<keyword evidence="7 9" id="KW-0472">Membrane</keyword>
<feature type="domain" description="Amino acid permease/ SLC12A" evidence="10">
    <location>
        <begin position="86"/>
        <end position="223"/>
    </location>
</feature>
<dbReference type="GeneTree" id="ENSGT00940000155044"/>
<dbReference type="PANTHER" id="PTHR11827:SF9">
    <property type="entry name" value="SOLUTE CARRIER FAMILY 12 MEMBER 3"/>
    <property type="match status" value="1"/>
</dbReference>
<dbReference type="OMA" id="CRRSSAW"/>
<dbReference type="GO" id="GO:0055078">
    <property type="term" value="P:sodium ion homeostasis"/>
    <property type="evidence" value="ECO:0007669"/>
    <property type="project" value="TreeGrafter"/>
</dbReference>
<dbReference type="GO" id="GO:0006884">
    <property type="term" value="P:cell volume homeostasis"/>
    <property type="evidence" value="ECO:0007669"/>
    <property type="project" value="TreeGrafter"/>
</dbReference>
<evidence type="ECO:0000256" key="2">
    <source>
        <dbReference type="ARBA" id="ARBA00010593"/>
    </source>
</evidence>
<sequence length="296" mass="32484">TLCTRTFSYNTVDIMPAYEHYANSKRVGDNGKGRPLLADLHSILKVRWDSSNGLMEASPEEAPGEMGRDLVLEPIHFGWVKGVMVSIHCMLNIWGVILDLRLPWITAQVGIGGSLTWLIILMSVTVTTIAGLVCVWGTYFLISWSLGPELGGSIGLIFTFANAVAMAMHMVGFAKTAQNLLQEHNSLIMDPTNDIRIIGVVTVTVPLGISLASIEWKAKILFFLGFFSYRADIFAQNFVPNWQGPKGSFFSLFSIFFPSATSILAGANISGDLKVGLIAEPAFLRDQGLFFLGLWF</sequence>
<evidence type="ECO:0000256" key="7">
    <source>
        <dbReference type="ARBA" id="ARBA00023136"/>
    </source>
</evidence>
<keyword evidence="5 9" id="KW-1133">Transmembrane helix</keyword>
<evidence type="ECO:0000256" key="9">
    <source>
        <dbReference type="SAM" id="Phobius"/>
    </source>
</evidence>
<dbReference type="GO" id="GO:0008511">
    <property type="term" value="F:sodium:potassium:chloride symporter activity"/>
    <property type="evidence" value="ECO:0007669"/>
    <property type="project" value="TreeGrafter"/>
</dbReference>
<evidence type="ECO:0000256" key="5">
    <source>
        <dbReference type="ARBA" id="ARBA00022989"/>
    </source>
</evidence>
<dbReference type="GO" id="GO:1990573">
    <property type="term" value="P:potassium ion import across plasma membrane"/>
    <property type="evidence" value="ECO:0007669"/>
    <property type="project" value="TreeGrafter"/>
</dbReference>
<evidence type="ECO:0000259" key="10">
    <source>
        <dbReference type="Pfam" id="PF00324"/>
    </source>
</evidence>
<dbReference type="InterPro" id="IPR013612">
    <property type="entry name" value="AA_permease_N"/>
</dbReference>
<evidence type="ECO:0000256" key="3">
    <source>
        <dbReference type="ARBA" id="ARBA00022448"/>
    </source>
</evidence>
<feature type="transmembrane region" description="Helical" evidence="9">
    <location>
        <begin position="251"/>
        <end position="269"/>
    </location>
</feature>
<evidence type="ECO:0000256" key="8">
    <source>
        <dbReference type="ARBA" id="ARBA00023201"/>
    </source>
</evidence>
<evidence type="ECO:0000313" key="13">
    <source>
        <dbReference type="Proteomes" id="UP000472266"/>
    </source>
</evidence>
<proteinExistence type="inferred from homology"/>
<dbReference type="Proteomes" id="UP000472266">
    <property type="component" value="Chromosome 13"/>
</dbReference>
<evidence type="ECO:0000256" key="4">
    <source>
        <dbReference type="ARBA" id="ARBA00022692"/>
    </source>
</evidence>
<evidence type="ECO:0000259" key="11">
    <source>
        <dbReference type="Pfam" id="PF08403"/>
    </source>
</evidence>
<dbReference type="GO" id="GO:0016324">
    <property type="term" value="C:apical plasma membrane"/>
    <property type="evidence" value="ECO:0007669"/>
    <property type="project" value="TreeGrafter"/>
</dbReference>
<dbReference type="Pfam" id="PF08403">
    <property type="entry name" value="AA_permease_N"/>
    <property type="match status" value="1"/>
</dbReference>
<feature type="transmembrane region" description="Helical" evidence="9">
    <location>
        <begin position="195"/>
        <end position="214"/>
    </location>
</feature>
<dbReference type="InterPro" id="IPR004841">
    <property type="entry name" value="AA-permease/SLC12A_dom"/>
</dbReference>
<keyword evidence="8" id="KW-0406">Ion transport</keyword>
<evidence type="ECO:0000256" key="6">
    <source>
        <dbReference type="ARBA" id="ARBA00023053"/>
    </source>
</evidence>
<organism evidence="12 13">
    <name type="scientific">Strigops habroptila</name>
    <name type="common">Kakapo</name>
    <dbReference type="NCBI Taxonomy" id="2489341"/>
    <lineage>
        <taxon>Eukaryota</taxon>
        <taxon>Metazoa</taxon>
        <taxon>Chordata</taxon>
        <taxon>Craniata</taxon>
        <taxon>Vertebrata</taxon>
        <taxon>Euteleostomi</taxon>
        <taxon>Archelosauria</taxon>
        <taxon>Archosauria</taxon>
        <taxon>Dinosauria</taxon>
        <taxon>Saurischia</taxon>
        <taxon>Theropoda</taxon>
        <taxon>Coelurosauria</taxon>
        <taxon>Aves</taxon>
        <taxon>Neognathae</taxon>
        <taxon>Neoaves</taxon>
        <taxon>Telluraves</taxon>
        <taxon>Australaves</taxon>
        <taxon>Psittaciformes</taxon>
        <taxon>Psittacidae</taxon>
        <taxon>Strigops</taxon>
    </lineage>
</organism>
<name>A0A672UBN2_STRHB</name>
<dbReference type="InParanoid" id="A0A672UBN2"/>
<keyword evidence="8" id="KW-0739">Sodium transport</keyword>
<comment type="similarity">
    <text evidence="2">Belongs to the SLC12A transporter family.</text>
</comment>
<dbReference type="PANTHER" id="PTHR11827">
    <property type="entry name" value="SOLUTE CARRIER FAMILY 12, CATION COTRANSPORTERS"/>
    <property type="match status" value="1"/>
</dbReference>
<dbReference type="GO" id="GO:0055064">
    <property type="term" value="P:chloride ion homeostasis"/>
    <property type="evidence" value="ECO:0007669"/>
    <property type="project" value="TreeGrafter"/>
</dbReference>
<evidence type="ECO:0000313" key="12">
    <source>
        <dbReference type="Ensembl" id="ENSSHBP00005012498.1"/>
    </source>
</evidence>
<keyword evidence="3" id="KW-0813">Transport</keyword>
<feature type="transmembrane region" description="Helical" evidence="9">
    <location>
        <begin position="154"/>
        <end position="175"/>
    </location>
</feature>
<keyword evidence="6" id="KW-0915">Sodium</keyword>